<keyword evidence="2" id="KW-1185">Reference proteome</keyword>
<accession>A0A0M3ISN5</accession>
<dbReference type="WBParaSite" id="ALUE_0002176301-mRNA-1">
    <property type="protein sequence ID" value="ALUE_0002176301-mRNA-1"/>
    <property type="gene ID" value="ALUE_0002176301"/>
</dbReference>
<sequence length="192" mass="21273">MSVDASGPTMSSTPNSKKMMVAPQPHYRSHHRERNDDSCRIAGDHGVVQRRQSAGAIVPTYNTSQHADNRRSYSRDNPMMVGPAGDQLYYVDDRNSRTKSCGEDIRVAVLEQRVRELEAMVVGAQSPSTSTAPASFIIPVIGTKEGVCIKLEAYTYDRRLPTCMDTESNCGFFEVALLYRSYQGTNDDLDNG</sequence>
<evidence type="ECO:0000313" key="2">
    <source>
        <dbReference type="Proteomes" id="UP000036681"/>
    </source>
</evidence>
<reference evidence="3" key="1">
    <citation type="submission" date="2017-02" db="UniProtKB">
        <authorList>
            <consortium name="WormBaseParasite"/>
        </authorList>
    </citation>
    <scope>IDENTIFICATION</scope>
</reference>
<evidence type="ECO:0000313" key="3">
    <source>
        <dbReference type="WBParaSite" id="ALUE_0002176301-mRNA-1"/>
    </source>
</evidence>
<dbReference type="AlphaFoldDB" id="A0A0M3ISN5"/>
<evidence type="ECO:0000256" key="1">
    <source>
        <dbReference type="SAM" id="MobiDB-lite"/>
    </source>
</evidence>
<protein>
    <submittedName>
        <fullName evidence="3">CACTA en-spm transposon protein</fullName>
    </submittedName>
</protein>
<name>A0A0M3ISN5_ASCLU</name>
<feature type="region of interest" description="Disordered" evidence="1">
    <location>
        <begin position="1"/>
        <end position="38"/>
    </location>
</feature>
<proteinExistence type="predicted"/>
<dbReference type="Proteomes" id="UP000036681">
    <property type="component" value="Unplaced"/>
</dbReference>
<organism evidence="2 3">
    <name type="scientific">Ascaris lumbricoides</name>
    <name type="common">Giant roundworm</name>
    <dbReference type="NCBI Taxonomy" id="6252"/>
    <lineage>
        <taxon>Eukaryota</taxon>
        <taxon>Metazoa</taxon>
        <taxon>Ecdysozoa</taxon>
        <taxon>Nematoda</taxon>
        <taxon>Chromadorea</taxon>
        <taxon>Rhabditida</taxon>
        <taxon>Spirurina</taxon>
        <taxon>Ascaridomorpha</taxon>
        <taxon>Ascaridoidea</taxon>
        <taxon>Ascarididae</taxon>
        <taxon>Ascaris</taxon>
    </lineage>
</organism>